<dbReference type="EMBL" id="JBHSBM010000019">
    <property type="protein sequence ID" value="MFC4060296.1"/>
    <property type="molecule type" value="Genomic_DNA"/>
</dbReference>
<proteinExistence type="predicted"/>
<comment type="caution">
    <text evidence="2">The sequence shown here is derived from an EMBL/GenBank/DDBJ whole genome shotgun (WGS) entry which is preliminary data.</text>
</comment>
<evidence type="ECO:0000313" key="2">
    <source>
        <dbReference type="EMBL" id="MFC4060296.1"/>
    </source>
</evidence>
<organism evidence="2 3">
    <name type="scientific">Planomonospora corallina</name>
    <dbReference type="NCBI Taxonomy" id="1806052"/>
    <lineage>
        <taxon>Bacteria</taxon>
        <taxon>Bacillati</taxon>
        <taxon>Actinomycetota</taxon>
        <taxon>Actinomycetes</taxon>
        <taxon>Streptosporangiales</taxon>
        <taxon>Streptosporangiaceae</taxon>
        <taxon>Planomonospora</taxon>
    </lineage>
</organism>
<evidence type="ECO:0008006" key="4">
    <source>
        <dbReference type="Google" id="ProtNLM"/>
    </source>
</evidence>
<feature type="transmembrane region" description="Helical" evidence="1">
    <location>
        <begin position="69"/>
        <end position="97"/>
    </location>
</feature>
<keyword evidence="1" id="KW-1133">Transmembrane helix</keyword>
<accession>A0ABV8IAV0</accession>
<keyword evidence="3" id="KW-1185">Reference proteome</keyword>
<feature type="transmembrane region" description="Helical" evidence="1">
    <location>
        <begin position="21"/>
        <end position="49"/>
    </location>
</feature>
<name>A0ABV8IAV0_9ACTN</name>
<evidence type="ECO:0000256" key="1">
    <source>
        <dbReference type="SAM" id="Phobius"/>
    </source>
</evidence>
<protein>
    <recommendedName>
        <fullName evidence="4">DUF4190 domain-containing protein</fullName>
    </recommendedName>
</protein>
<dbReference type="Proteomes" id="UP001595850">
    <property type="component" value="Unassembled WGS sequence"/>
</dbReference>
<sequence>MAEPYGRVRRPYRGVEDVRNHALATLAAGVVLTMSCVLGPGGVVAAVLAGRALGTVEDDPGHAGALLRWGWSAVAVNLMVIAAGAVAFVVAGLGGAWTGS</sequence>
<evidence type="ECO:0000313" key="3">
    <source>
        <dbReference type="Proteomes" id="UP001595850"/>
    </source>
</evidence>
<dbReference type="RefSeq" id="WP_377289411.1">
    <property type="nucleotide sequence ID" value="NZ_JBHSBM010000019.1"/>
</dbReference>
<gene>
    <name evidence="2" type="ORF">ACFOWE_18490</name>
</gene>
<keyword evidence="1" id="KW-0812">Transmembrane</keyword>
<reference evidence="3" key="1">
    <citation type="journal article" date="2019" name="Int. J. Syst. Evol. Microbiol.">
        <title>The Global Catalogue of Microorganisms (GCM) 10K type strain sequencing project: providing services to taxonomists for standard genome sequencing and annotation.</title>
        <authorList>
            <consortium name="The Broad Institute Genomics Platform"/>
            <consortium name="The Broad Institute Genome Sequencing Center for Infectious Disease"/>
            <person name="Wu L."/>
            <person name="Ma J."/>
        </authorList>
    </citation>
    <scope>NUCLEOTIDE SEQUENCE [LARGE SCALE GENOMIC DNA]</scope>
    <source>
        <strain evidence="3">TBRC 4489</strain>
    </source>
</reference>
<keyword evidence="1" id="KW-0472">Membrane</keyword>